<reference evidence="3" key="1">
    <citation type="submission" date="2023-05" db="EMBL/GenBank/DDBJ databases">
        <title>Genome and transcriptome analyses reveal genes involved in the formation of fine ridges on petal epidermal cells in Hibiscus trionum.</title>
        <authorList>
            <person name="Koshimizu S."/>
            <person name="Masuda S."/>
            <person name="Ishii T."/>
            <person name="Shirasu K."/>
            <person name="Hoshino A."/>
            <person name="Arita M."/>
        </authorList>
    </citation>
    <scope>NUCLEOTIDE SEQUENCE</scope>
    <source>
        <strain evidence="3">Hamamatsu line</strain>
    </source>
</reference>
<evidence type="ECO:0008006" key="5">
    <source>
        <dbReference type="Google" id="ProtNLM"/>
    </source>
</evidence>
<gene>
    <name evidence="3" type="ORF">HRI_003215600</name>
</gene>
<dbReference type="EMBL" id="BSYR01000027">
    <property type="protein sequence ID" value="GMI95463.1"/>
    <property type="molecule type" value="Genomic_DNA"/>
</dbReference>
<dbReference type="Proteomes" id="UP001165190">
    <property type="component" value="Unassembled WGS sequence"/>
</dbReference>
<proteinExistence type="predicted"/>
<dbReference type="OrthoDB" id="1749397at2759"/>
<evidence type="ECO:0000259" key="1">
    <source>
        <dbReference type="Pfam" id="PF13976"/>
    </source>
</evidence>
<evidence type="ECO:0000313" key="3">
    <source>
        <dbReference type="EMBL" id="GMI95463.1"/>
    </source>
</evidence>
<dbReference type="Pfam" id="PF22936">
    <property type="entry name" value="Pol_BBD"/>
    <property type="match status" value="1"/>
</dbReference>
<dbReference type="Pfam" id="PF13976">
    <property type="entry name" value="gag_pre-integrs"/>
    <property type="match status" value="1"/>
</dbReference>
<organism evidence="3 4">
    <name type="scientific">Hibiscus trionum</name>
    <name type="common">Flower of an hour</name>
    <dbReference type="NCBI Taxonomy" id="183268"/>
    <lineage>
        <taxon>Eukaryota</taxon>
        <taxon>Viridiplantae</taxon>
        <taxon>Streptophyta</taxon>
        <taxon>Embryophyta</taxon>
        <taxon>Tracheophyta</taxon>
        <taxon>Spermatophyta</taxon>
        <taxon>Magnoliopsida</taxon>
        <taxon>eudicotyledons</taxon>
        <taxon>Gunneridae</taxon>
        <taxon>Pentapetalae</taxon>
        <taxon>rosids</taxon>
        <taxon>malvids</taxon>
        <taxon>Malvales</taxon>
        <taxon>Malvaceae</taxon>
        <taxon>Malvoideae</taxon>
        <taxon>Hibiscus</taxon>
    </lineage>
</organism>
<feature type="domain" description="Retrovirus-related Pol polyprotein from transposon TNT 1-94-like beta-barrel" evidence="2">
    <location>
        <begin position="104"/>
        <end position="181"/>
    </location>
</feature>
<accession>A0A9W7MBK7</accession>
<evidence type="ECO:0000313" key="4">
    <source>
        <dbReference type="Proteomes" id="UP001165190"/>
    </source>
</evidence>
<name>A0A9W7MBK7_HIBTR</name>
<evidence type="ECO:0000259" key="2">
    <source>
        <dbReference type="Pfam" id="PF22936"/>
    </source>
</evidence>
<dbReference type="AlphaFoldDB" id="A0A9W7MBK7"/>
<feature type="domain" description="GAG-pre-integrase" evidence="1">
    <location>
        <begin position="234"/>
        <end position="292"/>
    </location>
</feature>
<dbReference type="InterPro" id="IPR025724">
    <property type="entry name" value="GAG-pre-integrase_dom"/>
</dbReference>
<protein>
    <recommendedName>
        <fullName evidence="5">GAG-pre-integrase domain-containing protein</fullName>
    </recommendedName>
</protein>
<comment type="caution">
    <text evidence="3">The sequence shown here is derived from an EMBL/GenBank/DDBJ whole genome shotgun (WGS) entry which is preliminary data.</text>
</comment>
<keyword evidence="4" id="KW-1185">Reference proteome</keyword>
<sequence length="316" mass="33030">MLHSSGFSPAPAQVFSHSFSSPSPGFVPSMPSSTFASPHYSYGSYGSSQMQHPTAFIASPGSHGVSNTSSVVPSAPFGSPAVFGAGSSFSGNSSGQSGSREVVWCADSGATHHITNDRVNLQTTTPYTGTSSVLMGNGSSIPITYVGSGLVSSAATPLYLHHLLCAPDVKRNLLSVSQFARDNAVYFEFHSHGCFVKDAQTSAVLLEGRLTPEGLYELSSVLSAGDRIKAPLSSAVSPTVFNVSSKLLSLDVWHKRLGHPSLATLQSALWSNNIVVNNDALPAVCSSCLQGKAHKLPFSLSSTVYTSPFQLVVSDV</sequence>
<dbReference type="InterPro" id="IPR054722">
    <property type="entry name" value="PolX-like_BBD"/>
</dbReference>